<evidence type="ECO:0008006" key="10">
    <source>
        <dbReference type="Google" id="ProtNLM"/>
    </source>
</evidence>
<feature type="compositionally biased region" description="Polar residues" evidence="7">
    <location>
        <begin position="12"/>
        <end position="30"/>
    </location>
</feature>
<evidence type="ECO:0000256" key="2">
    <source>
        <dbReference type="ARBA" id="ARBA00022833"/>
    </source>
</evidence>
<proteinExistence type="predicted"/>
<accession>H0ETU9</accession>
<organism evidence="8 9">
    <name type="scientific">Glarea lozoyensis (strain ATCC 74030 / MF5533)</name>
    <dbReference type="NCBI Taxonomy" id="1104152"/>
    <lineage>
        <taxon>Eukaryota</taxon>
        <taxon>Fungi</taxon>
        <taxon>Dikarya</taxon>
        <taxon>Ascomycota</taxon>
        <taxon>Pezizomycotina</taxon>
        <taxon>Leotiomycetes</taxon>
        <taxon>Helotiales</taxon>
        <taxon>Helotiaceae</taxon>
        <taxon>Glarea</taxon>
    </lineage>
</organism>
<sequence>MSGDPGNRRLLPQSSQMQSFSFAPNNYGQRENQKSAPYLPLLADCFYTDCDPDYVFVDEHNRHKRLKGSHPQSPESYEQDQYGQQNLADLLGELRMDEAGTELMPDESTILHYFDMYFANVHPDAISPLILEAIFAIAGRLADEPAQGHQWLALASKHADSFMDVPRLSTLQATLIVLKARESSPKRGYYYRSWMTVVQCVQMAKDLGLDEHYEEHKAGRPCGSDLADCITKTRIWQTIFVCELMIGSPQAF</sequence>
<dbReference type="OrthoDB" id="2283631at2759"/>
<keyword evidence="5" id="KW-0804">Transcription</keyword>
<evidence type="ECO:0000256" key="7">
    <source>
        <dbReference type="SAM" id="MobiDB-lite"/>
    </source>
</evidence>
<dbReference type="HOGENOM" id="CLU_1102868_0_0_1"/>
<keyword evidence="3" id="KW-0805">Transcription regulation</keyword>
<keyword evidence="1" id="KW-0479">Metal-binding</keyword>
<dbReference type="CDD" id="cd12148">
    <property type="entry name" value="fungal_TF_MHR"/>
    <property type="match status" value="1"/>
</dbReference>
<name>H0ETU9_GLAL7</name>
<keyword evidence="2" id="KW-0862">Zinc</keyword>
<keyword evidence="4" id="KW-0238">DNA-binding</keyword>
<evidence type="ECO:0000256" key="1">
    <source>
        <dbReference type="ARBA" id="ARBA00022723"/>
    </source>
</evidence>
<comment type="caution">
    <text evidence="8">The sequence shown here is derived from an EMBL/GenBank/DDBJ whole genome shotgun (WGS) entry which is preliminary data.</text>
</comment>
<evidence type="ECO:0000313" key="9">
    <source>
        <dbReference type="Proteomes" id="UP000005446"/>
    </source>
</evidence>
<evidence type="ECO:0000256" key="5">
    <source>
        <dbReference type="ARBA" id="ARBA00023163"/>
    </source>
</evidence>
<feature type="region of interest" description="Disordered" evidence="7">
    <location>
        <begin position="1"/>
        <end position="31"/>
    </location>
</feature>
<dbReference type="GO" id="GO:0046872">
    <property type="term" value="F:metal ion binding"/>
    <property type="evidence" value="ECO:0007669"/>
    <property type="project" value="UniProtKB-KW"/>
</dbReference>
<reference evidence="8 9" key="1">
    <citation type="journal article" date="2012" name="Eukaryot. Cell">
        <title>Genome sequence of the fungus Glarea lozoyensis: the first genome sequence of a species from the Helotiaceae family.</title>
        <authorList>
            <person name="Youssar L."/>
            <person name="Gruening B.A."/>
            <person name="Erxleben A."/>
            <person name="Guenther S."/>
            <person name="Huettel W."/>
        </authorList>
    </citation>
    <scope>NUCLEOTIDE SEQUENCE [LARGE SCALE GENOMIC DNA]</scope>
    <source>
        <strain evidence="9">ATCC 74030 / MF5533</strain>
    </source>
</reference>
<evidence type="ECO:0000256" key="6">
    <source>
        <dbReference type="ARBA" id="ARBA00023242"/>
    </source>
</evidence>
<gene>
    <name evidence="8" type="ORF">M7I_6170</name>
</gene>
<dbReference type="AlphaFoldDB" id="H0ETU9"/>
<evidence type="ECO:0000313" key="8">
    <source>
        <dbReference type="EMBL" id="EHK98118.1"/>
    </source>
</evidence>
<keyword evidence="9" id="KW-1185">Reference proteome</keyword>
<dbReference type="PANTHER" id="PTHR31313">
    <property type="entry name" value="TY1 ENHANCER ACTIVATOR"/>
    <property type="match status" value="1"/>
</dbReference>
<dbReference type="EMBL" id="AGUE01000165">
    <property type="protein sequence ID" value="EHK98118.1"/>
    <property type="molecule type" value="Genomic_DNA"/>
</dbReference>
<dbReference type="InterPro" id="IPR051615">
    <property type="entry name" value="Transcr_Regulatory_Elem"/>
</dbReference>
<dbReference type="PANTHER" id="PTHR31313:SF79">
    <property type="entry name" value="C6 FINGER DOMAIN-CONTAINING PROTEIN"/>
    <property type="match status" value="1"/>
</dbReference>
<keyword evidence="6" id="KW-0539">Nucleus</keyword>
<dbReference type="InParanoid" id="H0ETU9"/>
<dbReference type="Proteomes" id="UP000005446">
    <property type="component" value="Unassembled WGS sequence"/>
</dbReference>
<dbReference type="GO" id="GO:0003677">
    <property type="term" value="F:DNA binding"/>
    <property type="evidence" value="ECO:0007669"/>
    <property type="project" value="UniProtKB-KW"/>
</dbReference>
<protein>
    <recommendedName>
        <fullName evidence="10">Transcription factor domain-containing protein</fullName>
    </recommendedName>
</protein>
<evidence type="ECO:0000256" key="3">
    <source>
        <dbReference type="ARBA" id="ARBA00023015"/>
    </source>
</evidence>
<evidence type="ECO:0000256" key="4">
    <source>
        <dbReference type="ARBA" id="ARBA00023125"/>
    </source>
</evidence>